<comment type="caution">
    <text evidence="12">The sequence shown here is derived from an EMBL/GenBank/DDBJ whole genome shotgun (WGS) entry which is preliminary data.</text>
</comment>
<evidence type="ECO:0000256" key="7">
    <source>
        <dbReference type="ARBA" id="ARBA00047899"/>
    </source>
</evidence>
<name>A0ABR3JQB7_9AGAR</name>
<evidence type="ECO:0000256" key="6">
    <source>
        <dbReference type="ARBA" id="ARBA00022840"/>
    </source>
</evidence>
<evidence type="ECO:0000256" key="4">
    <source>
        <dbReference type="ARBA" id="ARBA00022741"/>
    </source>
</evidence>
<dbReference type="EC" id="2.7.11.1" evidence="1"/>
<dbReference type="PANTHER" id="PTHR47634">
    <property type="entry name" value="PROTEIN KINASE DOMAIN-CONTAINING PROTEIN-RELATED"/>
    <property type="match status" value="1"/>
</dbReference>
<keyword evidence="6 9" id="KW-0067">ATP-binding</keyword>
<dbReference type="PANTHER" id="PTHR47634:SF9">
    <property type="entry name" value="PROTEIN KINASE DOMAIN-CONTAINING PROTEIN-RELATED"/>
    <property type="match status" value="1"/>
</dbReference>
<organism evidence="12 13">
    <name type="scientific">Hohenbuehelia grisea</name>
    <dbReference type="NCBI Taxonomy" id="104357"/>
    <lineage>
        <taxon>Eukaryota</taxon>
        <taxon>Fungi</taxon>
        <taxon>Dikarya</taxon>
        <taxon>Basidiomycota</taxon>
        <taxon>Agaricomycotina</taxon>
        <taxon>Agaricomycetes</taxon>
        <taxon>Agaricomycetidae</taxon>
        <taxon>Agaricales</taxon>
        <taxon>Pleurotineae</taxon>
        <taxon>Pleurotaceae</taxon>
        <taxon>Hohenbuehelia</taxon>
    </lineage>
</organism>
<evidence type="ECO:0000256" key="8">
    <source>
        <dbReference type="ARBA" id="ARBA00048679"/>
    </source>
</evidence>
<reference evidence="13" key="1">
    <citation type="submission" date="2024-06" db="EMBL/GenBank/DDBJ databases">
        <title>Multi-omics analyses provide insights into the biosynthesis of the anticancer antibiotic pleurotin in Hohenbuehelia grisea.</title>
        <authorList>
            <person name="Weaver J.A."/>
            <person name="Alberti F."/>
        </authorList>
    </citation>
    <scope>NUCLEOTIDE SEQUENCE [LARGE SCALE GENOMIC DNA]</scope>
    <source>
        <strain evidence="13">T-177</strain>
    </source>
</reference>
<evidence type="ECO:0000259" key="11">
    <source>
        <dbReference type="PROSITE" id="PS50011"/>
    </source>
</evidence>
<dbReference type="InterPro" id="IPR000719">
    <property type="entry name" value="Prot_kinase_dom"/>
</dbReference>
<proteinExistence type="inferred from homology"/>
<dbReference type="Proteomes" id="UP001556367">
    <property type="component" value="Unassembled WGS sequence"/>
</dbReference>
<evidence type="ECO:0000256" key="5">
    <source>
        <dbReference type="ARBA" id="ARBA00022777"/>
    </source>
</evidence>
<comment type="catalytic activity">
    <reaction evidence="7">
        <text>L-threonyl-[protein] + ATP = O-phospho-L-threonyl-[protein] + ADP + H(+)</text>
        <dbReference type="Rhea" id="RHEA:46608"/>
        <dbReference type="Rhea" id="RHEA-COMP:11060"/>
        <dbReference type="Rhea" id="RHEA-COMP:11605"/>
        <dbReference type="ChEBI" id="CHEBI:15378"/>
        <dbReference type="ChEBI" id="CHEBI:30013"/>
        <dbReference type="ChEBI" id="CHEBI:30616"/>
        <dbReference type="ChEBI" id="CHEBI:61977"/>
        <dbReference type="ChEBI" id="CHEBI:456216"/>
        <dbReference type="EC" id="2.7.11.1"/>
    </reaction>
</comment>
<evidence type="ECO:0000256" key="1">
    <source>
        <dbReference type="ARBA" id="ARBA00012513"/>
    </source>
</evidence>
<keyword evidence="13" id="KW-1185">Reference proteome</keyword>
<keyword evidence="3" id="KW-0808">Transferase</keyword>
<evidence type="ECO:0000256" key="2">
    <source>
        <dbReference type="ARBA" id="ARBA00022527"/>
    </source>
</evidence>
<keyword evidence="5" id="KW-0418">Kinase</keyword>
<dbReference type="Gene3D" id="1.10.510.10">
    <property type="entry name" value="Transferase(Phosphotransferase) domain 1"/>
    <property type="match status" value="1"/>
</dbReference>
<accession>A0ABR3JQB7</accession>
<comment type="catalytic activity">
    <reaction evidence="8">
        <text>L-seryl-[protein] + ATP = O-phospho-L-seryl-[protein] + ADP + H(+)</text>
        <dbReference type="Rhea" id="RHEA:17989"/>
        <dbReference type="Rhea" id="RHEA-COMP:9863"/>
        <dbReference type="Rhea" id="RHEA-COMP:11604"/>
        <dbReference type="ChEBI" id="CHEBI:15378"/>
        <dbReference type="ChEBI" id="CHEBI:29999"/>
        <dbReference type="ChEBI" id="CHEBI:30616"/>
        <dbReference type="ChEBI" id="CHEBI:83421"/>
        <dbReference type="ChEBI" id="CHEBI:456216"/>
        <dbReference type="EC" id="2.7.11.1"/>
    </reaction>
</comment>
<evidence type="ECO:0000256" key="9">
    <source>
        <dbReference type="PROSITE-ProRule" id="PRU10141"/>
    </source>
</evidence>
<evidence type="ECO:0000313" key="12">
    <source>
        <dbReference type="EMBL" id="KAL0957553.1"/>
    </source>
</evidence>
<dbReference type="InterPro" id="IPR011009">
    <property type="entry name" value="Kinase-like_dom_sf"/>
</dbReference>
<evidence type="ECO:0000313" key="13">
    <source>
        <dbReference type="Proteomes" id="UP001556367"/>
    </source>
</evidence>
<dbReference type="SMART" id="SM00220">
    <property type="entry name" value="S_TKc"/>
    <property type="match status" value="1"/>
</dbReference>
<dbReference type="InterPro" id="IPR008271">
    <property type="entry name" value="Ser/Thr_kinase_AS"/>
</dbReference>
<comment type="similarity">
    <text evidence="10">Belongs to the protein kinase superfamily.</text>
</comment>
<evidence type="ECO:0000256" key="3">
    <source>
        <dbReference type="ARBA" id="ARBA00022679"/>
    </source>
</evidence>
<feature type="domain" description="Protein kinase" evidence="11">
    <location>
        <begin position="22"/>
        <end position="388"/>
    </location>
</feature>
<dbReference type="PROSITE" id="PS50011">
    <property type="entry name" value="PROTEIN_KINASE_DOM"/>
    <property type="match status" value="1"/>
</dbReference>
<dbReference type="PROSITE" id="PS00108">
    <property type="entry name" value="PROTEIN_KINASE_ST"/>
    <property type="match status" value="1"/>
</dbReference>
<dbReference type="InterPro" id="IPR017441">
    <property type="entry name" value="Protein_kinase_ATP_BS"/>
</dbReference>
<sequence>MTPLVDTHFMPDIQSSLKSSRYIVLRKLGEGVTSSTWLVRDTLSSPQMYAAAKILTYEATADQLCVRELEFLQTITRGAETNDSEEGFEHLPFLYDHFTIDVGGPGNTAQTHLCLIQTLFSTSVSALRRSAPTQSLPIYMVRSFIYMTLQALQTLHSLHIIHTDLKLDNILFSNAQFSYDADLERYLLEHPAEVDSEGVPKSQPLPNEWTHETSALQAERMTVALVDYGHAEWAEKPMAKNFCPMALRPPEVILAAGVSTAVDIWAIGCLTFELLVGRWLFSPEDGGDDWTQEDDHLAKMMELTGQFDFPQSVLERSQLKDKYFDETGNLLRVPELIPVKLEDAISNYKIQALDDNDIREAADFIRSCLHLDWTQRKTAEELLKHPFALQAFS</sequence>
<feature type="binding site" evidence="9">
    <location>
        <position position="53"/>
    </location>
    <ligand>
        <name>ATP</name>
        <dbReference type="ChEBI" id="CHEBI:30616"/>
    </ligand>
</feature>
<protein>
    <recommendedName>
        <fullName evidence="1">non-specific serine/threonine protein kinase</fullName>
        <ecNumber evidence="1">2.7.11.1</ecNumber>
    </recommendedName>
</protein>
<dbReference type="PROSITE" id="PS00107">
    <property type="entry name" value="PROTEIN_KINASE_ATP"/>
    <property type="match status" value="1"/>
</dbReference>
<dbReference type="Gene3D" id="3.30.200.20">
    <property type="entry name" value="Phosphorylase Kinase, domain 1"/>
    <property type="match status" value="1"/>
</dbReference>
<gene>
    <name evidence="12" type="ORF">HGRIS_001340</name>
</gene>
<dbReference type="EMBL" id="JASNQZ010000005">
    <property type="protein sequence ID" value="KAL0957553.1"/>
    <property type="molecule type" value="Genomic_DNA"/>
</dbReference>
<dbReference type="SUPFAM" id="SSF56112">
    <property type="entry name" value="Protein kinase-like (PK-like)"/>
    <property type="match status" value="1"/>
</dbReference>
<keyword evidence="2 10" id="KW-0723">Serine/threonine-protein kinase</keyword>
<keyword evidence="4 9" id="KW-0547">Nucleotide-binding</keyword>
<evidence type="ECO:0000256" key="10">
    <source>
        <dbReference type="RuleBase" id="RU000304"/>
    </source>
</evidence>
<dbReference type="Pfam" id="PF00069">
    <property type="entry name" value="Pkinase"/>
    <property type="match status" value="1"/>
</dbReference>
<dbReference type="InterPro" id="IPR051334">
    <property type="entry name" value="SRPK"/>
</dbReference>